<dbReference type="OrthoDB" id="32195at2"/>
<dbReference type="InterPro" id="IPR023135">
    <property type="entry name" value="N6_DNA_MeTrfase_TaqI_C"/>
</dbReference>
<evidence type="ECO:0000313" key="8">
    <source>
        <dbReference type="Proteomes" id="UP000286848"/>
    </source>
</evidence>
<dbReference type="SUPFAM" id="SSF53335">
    <property type="entry name" value="S-adenosyl-L-methionine-dependent methyltransferases"/>
    <property type="match status" value="1"/>
</dbReference>
<feature type="domain" description="DNA methylase adenine-specific" evidence="5">
    <location>
        <begin position="112"/>
        <end position="335"/>
    </location>
</feature>
<dbReference type="Gene3D" id="3.90.220.10">
    <property type="entry name" value="Adenine-n6-DNA-methyltransferase Taqi, Chain A, domain 2"/>
    <property type="match status" value="1"/>
</dbReference>
<evidence type="ECO:0000259" key="5">
    <source>
        <dbReference type="Pfam" id="PF02384"/>
    </source>
</evidence>
<keyword evidence="2 7" id="KW-0489">Methyltransferase</keyword>
<protein>
    <recommendedName>
        <fullName evidence="1">site-specific DNA-methyltransferase (adenine-specific)</fullName>
        <ecNumber evidence="1">2.1.1.72</ecNumber>
    </recommendedName>
</protein>
<dbReference type="EC" id="2.1.1.72" evidence="1"/>
<dbReference type="PRINTS" id="PR00507">
    <property type="entry name" value="N12N6MTFRASE"/>
</dbReference>
<dbReference type="Gene3D" id="3.40.50.150">
    <property type="entry name" value="Vaccinia Virus protein VP39"/>
    <property type="match status" value="1"/>
</dbReference>
<dbReference type="InterPro" id="IPR025931">
    <property type="entry name" value="TaqI_C"/>
</dbReference>
<evidence type="ECO:0000256" key="1">
    <source>
        <dbReference type="ARBA" id="ARBA00011900"/>
    </source>
</evidence>
<dbReference type="GO" id="GO:0003677">
    <property type="term" value="F:DNA binding"/>
    <property type="evidence" value="ECO:0007669"/>
    <property type="project" value="InterPro"/>
</dbReference>
<dbReference type="PANTHER" id="PTHR33841:SF1">
    <property type="entry name" value="DNA METHYLTRANSFERASE A"/>
    <property type="match status" value="1"/>
</dbReference>
<comment type="catalytic activity">
    <reaction evidence="4">
        <text>a 2'-deoxyadenosine in DNA + S-adenosyl-L-methionine = an N(6)-methyl-2'-deoxyadenosine in DNA + S-adenosyl-L-homocysteine + H(+)</text>
        <dbReference type="Rhea" id="RHEA:15197"/>
        <dbReference type="Rhea" id="RHEA-COMP:12418"/>
        <dbReference type="Rhea" id="RHEA-COMP:12419"/>
        <dbReference type="ChEBI" id="CHEBI:15378"/>
        <dbReference type="ChEBI" id="CHEBI:57856"/>
        <dbReference type="ChEBI" id="CHEBI:59789"/>
        <dbReference type="ChEBI" id="CHEBI:90615"/>
        <dbReference type="ChEBI" id="CHEBI:90616"/>
        <dbReference type="EC" id="2.1.1.72"/>
    </reaction>
</comment>
<evidence type="ECO:0000256" key="4">
    <source>
        <dbReference type="ARBA" id="ARBA00047942"/>
    </source>
</evidence>
<dbReference type="InterPro" id="IPR029063">
    <property type="entry name" value="SAM-dependent_MTases_sf"/>
</dbReference>
<evidence type="ECO:0000259" key="6">
    <source>
        <dbReference type="Pfam" id="PF12950"/>
    </source>
</evidence>
<reference evidence="7 8" key="1">
    <citation type="journal article" date="2019" name="Int. J. Syst. Evol. Microbiol.">
        <title>Lactobacillus salitolerans sp. nov., a novel lactic acid bacterium isolated from spent mushroom substrates.</title>
        <authorList>
            <person name="Tohno M."/>
            <person name="Tanizawa Y."/>
            <person name="Kojima Y."/>
            <person name="Sakamoto M."/>
            <person name="Nakamura Y."/>
            <person name="Ohkuma M."/>
            <person name="Kobayashi H."/>
        </authorList>
    </citation>
    <scope>NUCLEOTIDE SEQUENCE [LARGE SCALE GENOMIC DNA]</scope>
    <source>
        <strain evidence="7 8">YK43</strain>
    </source>
</reference>
<proteinExistence type="predicted"/>
<comment type="caution">
    <text evidence="7">The sequence shown here is derived from an EMBL/GenBank/DDBJ whole genome shotgun (WGS) entry which is preliminary data.</text>
</comment>
<dbReference type="AlphaFoldDB" id="A0A401IV80"/>
<sequence>MKQTVSKATIANWQRLGSTDKQLLHRANKTDSRRRIFPDKYVQNPANKQRIVELAKMVVDQNLDPDEFILQLAASAVANSTTISLHNKERFLTEVGITRDDLLAFELDLAEPDFFGALYQTLKAEGSRNKSGLYYTPYYVADELLDQIKPEPGQDFLDPAAGTGIFLLELNRRFGVALKHLHGKELDQTAVLLARANLMLHSPANDQTYPDIQLVDYLQSPATTSYTTIVGNPPWGAKKKSAVPDSIFTKADSFAYFVEKGLRELANGGKLGFVLPISFLNIAAHQTLRALLLKTGTLKQVTYLPNLFQGVVSDVVLLVVTKEEATEQTLISFQKGSRVLQTPQNIYAQMPHLNLLPLAELDRTILTQVWQQKDSDLSASQWGLGIVTGNNKKHVLDQQHAGAEPLVTGKDIQPYSLKQPQHFLKFERKHFQQVARDALYRAPEKLVYKFINQRLVFAYDDQQLLTLNSANLLVPAVPTHSAKTVLAFLNSQLFQYLYQLLFASAKILRGNLELLPFLSLNASEKNHLEALVEQQLAGKQSAALIDDFIFAKFGLTPVQVTRISEVLEQGVFG</sequence>
<evidence type="ECO:0000313" key="7">
    <source>
        <dbReference type="EMBL" id="GBG95460.1"/>
    </source>
</evidence>
<dbReference type="GO" id="GO:0032259">
    <property type="term" value="P:methylation"/>
    <property type="evidence" value="ECO:0007669"/>
    <property type="project" value="UniProtKB-KW"/>
</dbReference>
<evidence type="ECO:0000256" key="2">
    <source>
        <dbReference type="ARBA" id="ARBA00022603"/>
    </source>
</evidence>
<name>A0A401IV80_9LACO</name>
<keyword evidence="3 7" id="KW-0808">Transferase</keyword>
<dbReference type="RefSeq" id="WP_124977785.1">
    <property type="nucleotide sequence ID" value="NZ_BFFP01000036.1"/>
</dbReference>
<dbReference type="GO" id="GO:0009007">
    <property type="term" value="F:site-specific DNA-methyltransferase (adenine-specific) activity"/>
    <property type="evidence" value="ECO:0007669"/>
    <property type="project" value="UniProtKB-EC"/>
</dbReference>
<dbReference type="Pfam" id="PF02384">
    <property type="entry name" value="N6_Mtase"/>
    <property type="match status" value="1"/>
</dbReference>
<dbReference type="Pfam" id="PF12950">
    <property type="entry name" value="TaqI_C"/>
    <property type="match status" value="1"/>
</dbReference>
<keyword evidence="8" id="KW-1185">Reference proteome</keyword>
<evidence type="ECO:0000256" key="3">
    <source>
        <dbReference type="ARBA" id="ARBA00022679"/>
    </source>
</evidence>
<feature type="domain" description="TaqI-like C-terminal specificity" evidence="6">
    <location>
        <begin position="405"/>
        <end position="516"/>
    </location>
</feature>
<accession>A0A401IV80</accession>
<dbReference type="InterPro" id="IPR003356">
    <property type="entry name" value="DNA_methylase_A-5"/>
</dbReference>
<dbReference type="EMBL" id="BFFP01000036">
    <property type="protein sequence ID" value="GBG95460.1"/>
    <property type="molecule type" value="Genomic_DNA"/>
</dbReference>
<dbReference type="PANTHER" id="PTHR33841">
    <property type="entry name" value="DNA METHYLTRANSFERASE YEEA-RELATED"/>
    <property type="match status" value="1"/>
</dbReference>
<gene>
    <name evidence="7" type="ORF">LFYK43_19190</name>
</gene>
<dbReference type="InterPro" id="IPR050953">
    <property type="entry name" value="N4_N6_ade-DNA_methylase"/>
</dbReference>
<dbReference type="GO" id="GO:0008170">
    <property type="term" value="F:N-methyltransferase activity"/>
    <property type="evidence" value="ECO:0007669"/>
    <property type="project" value="InterPro"/>
</dbReference>
<dbReference type="Proteomes" id="UP000286848">
    <property type="component" value="Unassembled WGS sequence"/>
</dbReference>
<organism evidence="7 8">
    <name type="scientific">Ligilactobacillus salitolerans</name>
    <dbReference type="NCBI Taxonomy" id="1808352"/>
    <lineage>
        <taxon>Bacteria</taxon>
        <taxon>Bacillati</taxon>
        <taxon>Bacillota</taxon>
        <taxon>Bacilli</taxon>
        <taxon>Lactobacillales</taxon>
        <taxon>Lactobacillaceae</taxon>
        <taxon>Ligilactobacillus</taxon>
    </lineage>
</organism>